<feature type="domain" description="Protein kinase" evidence="17">
    <location>
        <begin position="4"/>
        <end position="283"/>
    </location>
</feature>
<dbReference type="EC" id="2.7.11.22" evidence="3"/>
<dbReference type="PROSITE" id="PS50011">
    <property type="entry name" value="PROTEIN_KINASE_DOM"/>
    <property type="match status" value="1"/>
</dbReference>
<evidence type="ECO:0000256" key="15">
    <source>
        <dbReference type="RuleBase" id="RU000304"/>
    </source>
</evidence>
<dbReference type="Gene3D" id="3.30.200.20">
    <property type="entry name" value="Phosphorylase Kinase, domain 1"/>
    <property type="match status" value="1"/>
</dbReference>
<keyword evidence="6" id="KW-0808">Transferase</keyword>
<evidence type="ECO:0000256" key="7">
    <source>
        <dbReference type="ARBA" id="ARBA00022741"/>
    </source>
</evidence>
<evidence type="ECO:0000256" key="9">
    <source>
        <dbReference type="ARBA" id="ARBA00022840"/>
    </source>
</evidence>
<dbReference type="AlphaFoldDB" id="A0AAD7PFV2"/>
<dbReference type="GO" id="GO:0005524">
    <property type="term" value="F:ATP binding"/>
    <property type="evidence" value="ECO:0007669"/>
    <property type="project" value="UniProtKB-UniRule"/>
</dbReference>
<name>A0AAD7PFV2_QUISA</name>
<dbReference type="Gene3D" id="1.10.510.10">
    <property type="entry name" value="Transferase(Phosphotransferase) domain 1"/>
    <property type="match status" value="1"/>
</dbReference>
<dbReference type="Proteomes" id="UP001163823">
    <property type="component" value="Chromosome 10"/>
</dbReference>
<dbReference type="CDD" id="cd07830">
    <property type="entry name" value="STKc_MAK_like"/>
    <property type="match status" value="1"/>
</dbReference>
<keyword evidence="19" id="KW-1185">Reference proteome</keyword>
<feature type="region of interest" description="Disordered" evidence="16">
    <location>
        <begin position="355"/>
        <end position="388"/>
    </location>
</feature>
<dbReference type="SMART" id="SM00220">
    <property type="entry name" value="S_TKc"/>
    <property type="match status" value="1"/>
</dbReference>
<comment type="catalytic activity">
    <reaction evidence="12">
        <text>L-seryl-[protein] + ATP = O-phospho-L-seryl-[protein] + ADP + H(+)</text>
        <dbReference type="Rhea" id="RHEA:17989"/>
        <dbReference type="Rhea" id="RHEA-COMP:9863"/>
        <dbReference type="Rhea" id="RHEA-COMP:11604"/>
        <dbReference type="ChEBI" id="CHEBI:15378"/>
        <dbReference type="ChEBI" id="CHEBI:29999"/>
        <dbReference type="ChEBI" id="CHEBI:30616"/>
        <dbReference type="ChEBI" id="CHEBI:83421"/>
        <dbReference type="ChEBI" id="CHEBI:456216"/>
        <dbReference type="EC" id="2.7.11.24"/>
    </reaction>
</comment>
<dbReference type="InterPro" id="IPR017441">
    <property type="entry name" value="Protein_kinase_ATP_BS"/>
</dbReference>
<evidence type="ECO:0000313" key="19">
    <source>
        <dbReference type="Proteomes" id="UP001163823"/>
    </source>
</evidence>
<comment type="catalytic activity">
    <reaction evidence="11">
        <text>L-threonyl-[protein] + ATP = O-phospho-L-threonyl-[protein] + ADP + H(+)</text>
        <dbReference type="Rhea" id="RHEA:46608"/>
        <dbReference type="Rhea" id="RHEA-COMP:11060"/>
        <dbReference type="Rhea" id="RHEA-COMP:11605"/>
        <dbReference type="ChEBI" id="CHEBI:15378"/>
        <dbReference type="ChEBI" id="CHEBI:30013"/>
        <dbReference type="ChEBI" id="CHEBI:30616"/>
        <dbReference type="ChEBI" id="CHEBI:61977"/>
        <dbReference type="ChEBI" id="CHEBI:456216"/>
        <dbReference type="EC" id="2.7.11.22"/>
    </reaction>
</comment>
<comment type="caution">
    <text evidence="18">The sequence shown here is derived from an EMBL/GenBank/DDBJ whole genome shotgun (WGS) entry which is preliminary data.</text>
</comment>
<reference evidence="18" key="1">
    <citation type="journal article" date="2023" name="Science">
        <title>Elucidation of the pathway for biosynthesis of saponin adjuvants from the soapbark tree.</title>
        <authorList>
            <person name="Reed J."/>
            <person name="Orme A."/>
            <person name="El-Demerdash A."/>
            <person name="Owen C."/>
            <person name="Martin L.B.B."/>
            <person name="Misra R.C."/>
            <person name="Kikuchi S."/>
            <person name="Rejzek M."/>
            <person name="Martin A.C."/>
            <person name="Harkess A."/>
            <person name="Leebens-Mack J."/>
            <person name="Louveau T."/>
            <person name="Stephenson M.J."/>
            <person name="Osbourn A."/>
        </authorList>
    </citation>
    <scope>NUCLEOTIDE SEQUENCE</scope>
    <source>
        <strain evidence="18">S10</strain>
    </source>
</reference>
<evidence type="ECO:0000256" key="11">
    <source>
        <dbReference type="ARBA" id="ARBA00047811"/>
    </source>
</evidence>
<evidence type="ECO:0000259" key="17">
    <source>
        <dbReference type="PROSITE" id="PS50011"/>
    </source>
</evidence>
<evidence type="ECO:0000256" key="8">
    <source>
        <dbReference type="ARBA" id="ARBA00022777"/>
    </source>
</evidence>
<sequence length="448" mass="50635">MERYKLIKEVGDGTFGNVWRAISKQTGEVVAIKKMKKKYYSWEECVNLREVKSLRKMNHPNIVKLKEVIRENDILYFVFEYMEFNLYQLMKDRVKLFCEADIRNLCFQVFQGLAYMHQRGYFHRDLKPENLLVTKDIIKIADFGLAREISSQPPYTEYVSTRWYRAPEVLLQSCIYSSKVDMWAMGAIMAELCNLRPLFPGVSEADEIYKICSVIGSPTNESWVDGHYLARDINYQFPQLAGVDLSALIPSASKDAINLIKALCSWDPSKRPTAVEALQHPFFQSYFYVPPSLRPRSSVARTPPSAGTRVLLDQQGVRRSSGALSNSKLTNNLSSQKLNASLSAGVQRKLDMVNEDANKSDKSLKTTKQAKYRPPAKNSPNSLNKGMTVHGVSGAAEKLENMTIGARRQSLGQPHPPGVNWISESGNFLIRPGQEIKSGRTYSRKVAG</sequence>
<comment type="similarity">
    <text evidence="1">Belongs to the protein kinase superfamily. CMGC Ser/Thr protein kinase family. CDC2/CDKX subfamily.</text>
</comment>
<evidence type="ECO:0000256" key="10">
    <source>
        <dbReference type="ARBA" id="ARBA00047592"/>
    </source>
</evidence>
<evidence type="ECO:0000256" key="3">
    <source>
        <dbReference type="ARBA" id="ARBA00012425"/>
    </source>
</evidence>
<dbReference type="PROSITE" id="PS00108">
    <property type="entry name" value="PROTEIN_KINASE_ST"/>
    <property type="match status" value="1"/>
</dbReference>
<feature type="compositionally biased region" description="Basic and acidic residues" evidence="16">
    <location>
        <begin position="355"/>
        <end position="364"/>
    </location>
</feature>
<evidence type="ECO:0000256" key="16">
    <source>
        <dbReference type="SAM" id="MobiDB-lite"/>
    </source>
</evidence>
<keyword evidence="4 15" id="KW-0723">Serine/threonine-protein kinase</keyword>
<keyword evidence="9 14" id="KW-0067">ATP-binding</keyword>
<evidence type="ECO:0000256" key="12">
    <source>
        <dbReference type="ARBA" id="ARBA00048312"/>
    </source>
</evidence>
<dbReference type="Pfam" id="PF00069">
    <property type="entry name" value="Pkinase"/>
    <property type="match status" value="1"/>
</dbReference>
<evidence type="ECO:0000256" key="5">
    <source>
        <dbReference type="ARBA" id="ARBA00022553"/>
    </source>
</evidence>
<feature type="binding site" evidence="14">
    <location>
        <position position="34"/>
    </location>
    <ligand>
        <name>ATP</name>
        <dbReference type="ChEBI" id="CHEBI:30616"/>
    </ligand>
</feature>
<evidence type="ECO:0000256" key="6">
    <source>
        <dbReference type="ARBA" id="ARBA00022679"/>
    </source>
</evidence>
<keyword evidence="8 18" id="KW-0418">Kinase</keyword>
<dbReference type="InterPro" id="IPR000719">
    <property type="entry name" value="Prot_kinase_dom"/>
</dbReference>
<dbReference type="InterPro" id="IPR008271">
    <property type="entry name" value="Ser/Thr_kinase_AS"/>
</dbReference>
<evidence type="ECO:0000256" key="4">
    <source>
        <dbReference type="ARBA" id="ARBA00022527"/>
    </source>
</evidence>
<comment type="catalytic activity">
    <reaction evidence="10">
        <text>L-threonyl-[protein] + ATP = O-phospho-L-threonyl-[protein] + ADP + H(+)</text>
        <dbReference type="Rhea" id="RHEA:46608"/>
        <dbReference type="Rhea" id="RHEA-COMP:11060"/>
        <dbReference type="Rhea" id="RHEA-COMP:11605"/>
        <dbReference type="ChEBI" id="CHEBI:15378"/>
        <dbReference type="ChEBI" id="CHEBI:30013"/>
        <dbReference type="ChEBI" id="CHEBI:30616"/>
        <dbReference type="ChEBI" id="CHEBI:61977"/>
        <dbReference type="ChEBI" id="CHEBI:456216"/>
        <dbReference type="EC" id="2.7.11.24"/>
    </reaction>
</comment>
<dbReference type="InterPro" id="IPR011009">
    <property type="entry name" value="Kinase-like_dom_sf"/>
</dbReference>
<dbReference type="GO" id="GO:0004693">
    <property type="term" value="F:cyclin-dependent protein serine/threonine kinase activity"/>
    <property type="evidence" value="ECO:0007669"/>
    <property type="project" value="UniProtKB-EC"/>
</dbReference>
<dbReference type="FunFam" id="1.10.510.10:FF:000104">
    <property type="entry name" value="serine/threonine-protein kinase MAK isoform X1"/>
    <property type="match status" value="1"/>
</dbReference>
<dbReference type="GO" id="GO:0004707">
    <property type="term" value="F:MAP kinase activity"/>
    <property type="evidence" value="ECO:0007669"/>
    <property type="project" value="UniProtKB-EC"/>
</dbReference>
<accession>A0AAD7PFV2</accession>
<comment type="catalytic activity">
    <reaction evidence="13">
        <text>L-seryl-[protein] + ATP = O-phospho-L-seryl-[protein] + ADP + H(+)</text>
        <dbReference type="Rhea" id="RHEA:17989"/>
        <dbReference type="Rhea" id="RHEA-COMP:9863"/>
        <dbReference type="Rhea" id="RHEA-COMP:11604"/>
        <dbReference type="ChEBI" id="CHEBI:15378"/>
        <dbReference type="ChEBI" id="CHEBI:29999"/>
        <dbReference type="ChEBI" id="CHEBI:30616"/>
        <dbReference type="ChEBI" id="CHEBI:83421"/>
        <dbReference type="ChEBI" id="CHEBI:456216"/>
        <dbReference type="EC" id="2.7.11.22"/>
    </reaction>
</comment>
<evidence type="ECO:0000256" key="13">
    <source>
        <dbReference type="ARBA" id="ARBA00048367"/>
    </source>
</evidence>
<evidence type="ECO:0000256" key="2">
    <source>
        <dbReference type="ARBA" id="ARBA00008832"/>
    </source>
</evidence>
<evidence type="ECO:0000313" key="18">
    <source>
        <dbReference type="EMBL" id="KAJ7953354.1"/>
    </source>
</evidence>
<keyword evidence="7 14" id="KW-0547">Nucleotide-binding</keyword>
<protein>
    <recommendedName>
        <fullName evidence="3">cyclin-dependent kinase</fullName>
        <ecNumber evidence="3">2.7.11.22</ecNumber>
    </recommendedName>
</protein>
<comment type="similarity">
    <text evidence="2">Belongs to the protein kinase superfamily. CMGC Ser/Thr protein kinase family. MAP kinase subfamily.</text>
</comment>
<evidence type="ECO:0000256" key="1">
    <source>
        <dbReference type="ARBA" id="ARBA00006485"/>
    </source>
</evidence>
<organism evidence="18 19">
    <name type="scientific">Quillaja saponaria</name>
    <name type="common">Soap bark tree</name>
    <dbReference type="NCBI Taxonomy" id="32244"/>
    <lineage>
        <taxon>Eukaryota</taxon>
        <taxon>Viridiplantae</taxon>
        <taxon>Streptophyta</taxon>
        <taxon>Embryophyta</taxon>
        <taxon>Tracheophyta</taxon>
        <taxon>Spermatophyta</taxon>
        <taxon>Magnoliopsida</taxon>
        <taxon>eudicotyledons</taxon>
        <taxon>Gunneridae</taxon>
        <taxon>Pentapetalae</taxon>
        <taxon>rosids</taxon>
        <taxon>fabids</taxon>
        <taxon>Fabales</taxon>
        <taxon>Quillajaceae</taxon>
        <taxon>Quillaja</taxon>
    </lineage>
</organism>
<dbReference type="SUPFAM" id="SSF56112">
    <property type="entry name" value="Protein kinase-like (PK-like)"/>
    <property type="match status" value="1"/>
</dbReference>
<evidence type="ECO:0000256" key="14">
    <source>
        <dbReference type="PROSITE-ProRule" id="PRU10141"/>
    </source>
</evidence>
<proteinExistence type="inferred from homology"/>
<dbReference type="InterPro" id="IPR050117">
    <property type="entry name" value="MAPK"/>
</dbReference>
<dbReference type="PROSITE" id="PS00107">
    <property type="entry name" value="PROTEIN_KINASE_ATP"/>
    <property type="match status" value="1"/>
</dbReference>
<dbReference type="KEGG" id="qsa:O6P43_025068"/>
<keyword evidence="5" id="KW-0597">Phosphoprotein</keyword>
<dbReference type="PANTHER" id="PTHR24055">
    <property type="entry name" value="MITOGEN-ACTIVATED PROTEIN KINASE"/>
    <property type="match status" value="1"/>
</dbReference>
<dbReference type="EMBL" id="JARAOO010000010">
    <property type="protein sequence ID" value="KAJ7953354.1"/>
    <property type="molecule type" value="Genomic_DNA"/>
</dbReference>
<gene>
    <name evidence="18" type="ORF">O6P43_025068</name>
</gene>
<dbReference type="FunFam" id="3.30.200.20:FF:000262">
    <property type="entry name" value="cyclin-dependent kinase F-4-like"/>
    <property type="match status" value="1"/>
</dbReference>